<organism evidence="1 2">
    <name type="scientific">Pseudomonas jessenii</name>
    <dbReference type="NCBI Taxonomy" id="77298"/>
    <lineage>
        <taxon>Bacteria</taxon>
        <taxon>Pseudomonadati</taxon>
        <taxon>Pseudomonadota</taxon>
        <taxon>Gammaproteobacteria</taxon>
        <taxon>Pseudomonadales</taxon>
        <taxon>Pseudomonadaceae</taxon>
        <taxon>Pseudomonas</taxon>
    </lineage>
</organism>
<dbReference type="EMBL" id="PDLL01000229">
    <property type="protein sequence ID" value="PYY69105.1"/>
    <property type="molecule type" value="Genomic_DNA"/>
</dbReference>
<dbReference type="Gene3D" id="2.150.10.10">
    <property type="entry name" value="Serralysin-like metalloprotease, C-terminal"/>
    <property type="match status" value="1"/>
</dbReference>
<comment type="caution">
    <text evidence="1">The sequence shown here is derived from an EMBL/GenBank/DDBJ whole genome shotgun (WGS) entry which is preliminary data.</text>
</comment>
<proteinExistence type="predicted"/>
<dbReference type="InterPro" id="IPR011049">
    <property type="entry name" value="Serralysin-like_metalloprot_C"/>
</dbReference>
<evidence type="ECO:0000313" key="2">
    <source>
        <dbReference type="Proteomes" id="UP000247437"/>
    </source>
</evidence>
<reference evidence="1 2" key="1">
    <citation type="journal article" date="2018" name="Appl. Microbiol. Biotechnol.">
        <title>Characterization of the caprolactam degradation pathway in Pseudomonas jessenii using mass spectrometry-based proteomics.</title>
        <authorList>
            <person name="Otzen M."/>
            <person name="Palacio C."/>
            <person name="Janssen D.B."/>
        </authorList>
    </citation>
    <scope>NUCLEOTIDE SEQUENCE [LARGE SCALE GENOMIC DNA]</scope>
    <source>
        <strain evidence="1 2">GO3</strain>
    </source>
</reference>
<sequence>MGLGTLRDVIGDFKTAEGDKIDLSTLDANVATAVNDAFSFIGANAFSANATGQVRFAGGILFGSTDADTAAEFEISLVGVATLVNTDIIA</sequence>
<protein>
    <submittedName>
        <fullName evidence="1">Uncharacterized protein</fullName>
    </submittedName>
</protein>
<dbReference type="InterPro" id="IPR019960">
    <property type="entry name" value="T1SS_VCA0849"/>
</dbReference>
<gene>
    <name evidence="1" type="ORF">CRX42_18265</name>
</gene>
<dbReference type="AlphaFoldDB" id="A0A2W0ET84"/>
<accession>A0A2W0ET84</accession>
<dbReference type="NCBIfam" id="TIGR03661">
    <property type="entry name" value="T1SS_VCA0849"/>
    <property type="match status" value="1"/>
</dbReference>
<dbReference type="Proteomes" id="UP000247437">
    <property type="component" value="Unassembled WGS sequence"/>
</dbReference>
<name>A0A2W0ET84_PSEJE</name>
<evidence type="ECO:0000313" key="1">
    <source>
        <dbReference type="EMBL" id="PYY69105.1"/>
    </source>
</evidence>